<proteinExistence type="inferred from homology"/>
<evidence type="ECO:0000256" key="2">
    <source>
        <dbReference type="ARBA" id="ARBA00008816"/>
    </source>
</evidence>
<evidence type="ECO:0000256" key="1">
    <source>
        <dbReference type="ARBA" id="ARBA00004141"/>
    </source>
</evidence>
<feature type="compositionally biased region" description="Low complexity" evidence="6">
    <location>
        <begin position="381"/>
        <end position="402"/>
    </location>
</feature>
<feature type="compositionally biased region" description="Polar residues" evidence="6">
    <location>
        <begin position="327"/>
        <end position="346"/>
    </location>
</feature>
<evidence type="ECO:0000256" key="6">
    <source>
        <dbReference type="SAM" id="MobiDB-lite"/>
    </source>
</evidence>
<evidence type="ECO:0000256" key="4">
    <source>
        <dbReference type="ARBA" id="ARBA00022989"/>
    </source>
</evidence>
<dbReference type="SMART" id="SM00014">
    <property type="entry name" value="acidPPc"/>
    <property type="match status" value="1"/>
</dbReference>
<keyword evidence="3 7" id="KW-0812">Transmembrane</keyword>
<dbReference type="InterPro" id="IPR036938">
    <property type="entry name" value="PAP2/HPO_sf"/>
</dbReference>
<dbReference type="PANTHER" id="PTHR10165">
    <property type="entry name" value="LIPID PHOSPHATE PHOSPHATASE"/>
    <property type="match status" value="1"/>
</dbReference>
<dbReference type="OrthoDB" id="8907274at2759"/>
<evidence type="ECO:0000256" key="5">
    <source>
        <dbReference type="ARBA" id="ARBA00023136"/>
    </source>
</evidence>
<feature type="transmembrane region" description="Helical" evidence="7">
    <location>
        <begin position="75"/>
        <end position="96"/>
    </location>
</feature>
<keyword evidence="4 7" id="KW-1133">Transmembrane helix</keyword>
<dbReference type="InterPro" id="IPR043216">
    <property type="entry name" value="PAP-like"/>
</dbReference>
<dbReference type="STRING" id="1182541.W9Z3U3"/>
<protein>
    <recommendedName>
        <fullName evidence="8">Phosphatidic acid phosphatase type 2/haloperoxidase domain-containing protein</fullName>
    </recommendedName>
</protein>
<feature type="transmembrane region" description="Helical" evidence="7">
    <location>
        <begin position="226"/>
        <end position="243"/>
    </location>
</feature>
<feature type="region of interest" description="Disordered" evidence="6">
    <location>
        <begin position="322"/>
        <end position="414"/>
    </location>
</feature>
<name>W9Z3U3_9EURO</name>
<gene>
    <name evidence="9" type="ORF">A1O1_01387</name>
</gene>
<dbReference type="EMBL" id="AMWN01000001">
    <property type="protein sequence ID" value="EXJ96261.1"/>
    <property type="molecule type" value="Genomic_DNA"/>
</dbReference>
<dbReference type="GO" id="GO:0008195">
    <property type="term" value="F:phosphatidate phosphatase activity"/>
    <property type="evidence" value="ECO:0007669"/>
    <property type="project" value="TreeGrafter"/>
</dbReference>
<dbReference type="GeneID" id="19156289"/>
<dbReference type="GO" id="GO:0006644">
    <property type="term" value="P:phospholipid metabolic process"/>
    <property type="evidence" value="ECO:0007669"/>
    <property type="project" value="InterPro"/>
</dbReference>
<dbReference type="Gene3D" id="1.20.144.10">
    <property type="entry name" value="Phosphatidic acid phosphatase type 2/haloperoxidase"/>
    <property type="match status" value="1"/>
</dbReference>
<keyword evidence="5 7" id="KW-0472">Membrane</keyword>
<keyword evidence="10" id="KW-1185">Reference proteome</keyword>
<feature type="compositionally biased region" description="Basic and acidic residues" evidence="6">
    <location>
        <begin position="445"/>
        <end position="459"/>
    </location>
</feature>
<dbReference type="CDD" id="cd03390">
    <property type="entry name" value="PAP2_containing_1_like"/>
    <property type="match status" value="1"/>
</dbReference>
<dbReference type="SUPFAM" id="SSF48317">
    <property type="entry name" value="Acid phosphatase/Vanadium-dependent haloperoxidase"/>
    <property type="match status" value="1"/>
</dbReference>
<evidence type="ECO:0000313" key="10">
    <source>
        <dbReference type="Proteomes" id="UP000019484"/>
    </source>
</evidence>
<feature type="transmembrane region" description="Helical" evidence="7">
    <location>
        <begin position="25"/>
        <end position="45"/>
    </location>
</feature>
<dbReference type="eggNOG" id="KOG3030">
    <property type="taxonomic scope" value="Eukaryota"/>
</dbReference>
<sequence>MERLSRQLQHHLSASTKRTIPTRALVSYVVDYLIIIVLAIIYAALDKLVTPFSQHFSLNNISIQYPYAVHERIPIHIALLISGAFPAAVILVYTLFIDGFFSHHRRTTHTRCKYTIGDRLWELNCGWLGLLLAQGAAFVITGTLKNLCGKPRPDLIDRCRPQTGSADGVPYGLATKAICTQQDEAIMQDGFRSFPSGHASSSFAGLFFLSLYLAAKLHVLDHRGEVWRSVIVLIPTLAASCVAMSRIMDARHHPFDVLFGSVLGLLCAWAAYRQYFPPVSHVWEKGRAYPIRSWGMPVKRPVPGKVMLDSETLEVLDDRVAADENGYDTNPNNTAISSRYELTSMANRRPTRPRQREASLDMGLETGYSGRGGGVIAASTSRQKQQYQNQPQPQQQPYSSVSAPPPPSTYLNTNNAFCDQMEHSRRMGDPTTIASPSPSPSPSPERGRGRLPDPVHPADIDDDDDRRPLHSARMVA</sequence>
<dbReference type="AlphaFoldDB" id="W9Z3U3"/>
<dbReference type="Pfam" id="PF01569">
    <property type="entry name" value="PAP2"/>
    <property type="match status" value="1"/>
</dbReference>
<dbReference type="GO" id="GO:0016020">
    <property type="term" value="C:membrane"/>
    <property type="evidence" value="ECO:0007669"/>
    <property type="project" value="UniProtKB-SubCell"/>
</dbReference>
<dbReference type="InterPro" id="IPR000326">
    <property type="entry name" value="PAP2/HPO"/>
</dbReference>
<comment type="caution">
    <text evidence="9">The sequence shown here is derived from an EMBL/GenBank/DDBJ whole genome shotgun (WGS) entry which is preliminary data.</text>
</comment>
<dbReference type="Proteomes" id="UP000019484">
    <property type="component" value="Unassembled WGS sequence"/>
</dbReference>
<comment type="similarity">
    <text evidence="2">Belongs to the PA-phosphatase related phosphoesterase family.</text>
</comment>
<dbReference type="HOGENOM" id="CLU_021458_9_0_1"/>
<feature type="domain" description="Phosphatidic acid phosphatase type 2/haloperoxidase" evidence="8">
    <location>
        <begin position="127"/>
        <end position="272"/>
    </location>
</feature>
<dbReference type="RefSeq" id="XP_007720490.1">
    <property type="nucleotide sequence ID" value="XM_007722300.1"/>
</dbReference>
<organism evidence="9 10">
    <name type="scientific">Capronia coronata CBS 617.96</name>
    <dbReference type="NCBI Taxonomy" id="1182541"/>
    <lineage>
        <taxon>Eukaryota</taxon>
        <taxon>Fungi</taxon>
        <taxon>Dikarya</taxon>
        <taxon>Ascomycota</taxon>
        <taxon>Pezizomycotina</taxon>
        <taxon>Eurotiomycetes</taxon>
        <taxon>Chaetothyriomycetidae</taxon>
        <taxon>Chaetothyriales</taxon>
        <taxon>Herpotrichiellaceae</taxon>
        <taxon>Capronia</taxon>
    </lineage>
</organism>
<dbReference type="PANTHER" id="PTHR10165:SF158">
    <property type="entry name" value="PAP2 DOMAIN PROTEIN (AFU_ORTHOLOGUE AFUA_4G08970)"/>
    <property type="match status" value="1"/>
</dbReference>
<evidence type="ECO:0000256" key="7">
    <source>
        <dbReference type="SAM" id="Phobius"/>
    </source>
</evidence>
<reference evidence="9 10" key="1">
    <citation type="submission" date="2013-03" db="EMBL/GenBank/DDBJ databases">
        <title>The Genome Sequence of Capronia coronata CBS 617.96.</title>
        <authorList>
            <consortium name="The Broad Institute Genomics Platform"/>
            <person name="Cuomo C."/>
            <person name="de Hoog S."/>
            <person name="Gorbushina A."/>
            <person name="Walker B."/>
            <person name="Young S.K."/>
            <person name="Zeng Q."/>
            <person name="Gargeya S."/>
            <person name="Fitzgerald M."/>
            <person name="Haas B."/>
            <person name="Abouelleil A."/>
            <person name="Allen A.W."/>
            <person name="Alvarado L."/>
            <person name="Arachchi H.M."/>
            <person name="Berlin A.M."/>
            <person name="Chapman S.B."/>
            <person name="Gainer-Dewar J."/>
            <person name="Goldberg J."/>
            <person name="Griggs A."/>
            <person name="Gujja S."/>
            <person name="Hansen M."/>
            <person name="Howarth C."/>
            <person name="Imamovic A."/>
            <person name="Ireland A."/>
            <person name="Larimer J."/>
            <person name="McCowan C."/>
            <person name="Murphy C."/>
            <person name="Pearson M."/>
            <person name="Poon T.W."/>
            <person name="Priest M."/>
            <person name="Roberts A."/>
            <person name="Saif S."/>
            <person name="Shea T."/>
            <person name="Sisk P."/>
            <person name="Sykes S."/>
            <person name="Wortman J."/>
            <person name="Nusbaum C."/>
            <person name="Birren B."/>
        </authorList>
    </citation>
    <scope>NUCLEOTIDE SEQUENCE [LARGE SCALE GENOMIC DNA]</scope>
    <source>
        <strain evidence="9 10">CBS 617.96</strain>
    </source>
</reference>
<dbReference type="GO" id="GO:0046839">
    <property type="term" value="P:phospholipid dephosphorylation"/>
    <property type="evidence" value="ECO:0007669"/>
    <property type="project" value="TreeGrafter"/>
</dbReference>
<feature type="transmembrane region" description="Helical" evidence="7">
    <location>
        <begin position="202"/>
        <end position="220"/>
    </location>
</feature>
<evidence type="ECO:0000256" key="3">
    <source>
        <dbReference type="ARBA" id="ARBA00022692"/>
    </source>
</evidence>
<feature type="region of interest" description="Disordered" evidence="6">
    <location>
        <begin position="426"/>
        <end position="476"/>
    </location>
</feature>
<comment type="subcellular location">
    <subcellularLocation>
        <location evidence="1">Membrane</location>
        <topology evidence="1">Multi-pass membrane protein</topology>
    </subcellularLocation>
</comment>
<evidence type="ECO:0000313" key="9">
    <source>
        <dbReference type="EMBL" id="EXJ96261.1"/>
    </source>
</evidence>
<accession>W9Z3U3</accession>
<evidence type="ECO:0000259" key="8">
    <source>
        <dbReference type="SMART" id="SM00014"/>
    </source>
</evidence>